<name>A0A9W7CMQ5_9STRA</name>
<accession>A0A9W7CMQ5</accession>
<reference evidence="2" key="1">
    <citation type="submission" date="2023-04" db="EMBL/GenBank/DDBJ databases">
        <title>Phytophthora fragariaefolia NBRC 109709.</title>
        <authorList>
            <person name="Ichikawa N."/>
            <person name="Sato H."/>
            <person name="Tonouchi N."/>
        </authorList>
    </citation>
    <scope>NUCLEOTIDE SEQUENCE</scope>
    <source>
        <strain evidence="2">NBRC 109709</strain>
    </source>
</reference>
<evidence type="ECO:0000256" key="1">
    <source>
        <dbReference type="SAM" id="MobiDB-lite"/>
    </source>
</evidence>
<dbReference type="OrthoDB" id="95964at2759"/>
<gene>
    <name evidence="2" type="ORF">Pfra01_000973500</name>
</gene>
<keyword evidence="3" id="KW-1185">Reference proteome</keyword>
<dbReference type="GO" id="GO:0003676">
    <property type="term" value="F:nucleic acid binding"/>
    <property type="evidence" value="ECO:0007669"/>
    <property type="project" value="InterPro"/>
</dbReference>
<dbReference type="EMBL" id="BSXT01000908">
    <property type="protein sequence ID" value="GMF36067.1"/>
    <property type="molecule type" value="Genomic_DNA"/>
</dbReference>
<protein>
    <submittedName>
        <fullName evidence="2">Unnamed protein product</fullName>
    </submittedName>
</protein>
<dbReference type="Proteomes" id="UP001165121">
    <property type="component" value="Unassembled WGS sequence"/>
</dbReference>
<feature type="compositionally biased region" description="Basic and acidic residues" evidence="1">
    <location>
        <begin position="92"/>
        <end position="106"/>
    </location>
</feature>
<organism evidence="2 3">
    <name type="scientific">Phytophthora fragariaefolia</name>
    <dbReference type="NCBI Taxonomy" id="1490495"/>
    <lineage>
        <taxon>Eukaryota</taxon>
        <taxon>Sar</taxon>
        <taxon>Stramenopiles</taxon>
        <taxon>Oomycota</taxon>
        <taxon>Peronosporomycetes</taxon>
        <taxon>Peronosporales</taxon>
        <taxon>Peronosporaceae</taxon>
        <taxon>Phytophthora</taxon>
    </lineage>
</organism>
<feature type="region of interest" description="Disordered" evidence="1">
    <location>
        <begin position="78"/>
        <end position="106"/>
    </location>
</feature>
<proteinExistence type="predicted"/>
<dbReference type="InterPro" id="IPR036397">
    <property type="entry name" value="RNaseH_sf"/>
</dbReference>
<comment type="caution">
    <text evidence="2">The sequence shown here is derived from an EMBL/GenBank/DDBJ whole genome shotgun (WGS) entry which is preliminary data.</text>
</comment>
<sequence length="189" mass="22000">MLRMFVSKAKSDWELYLPQVLFAYCTSYHDSLGNTPFFSMYGHDPVLPLDLTFLHTKNDWKSNEVGEYHRKLYLSIRRHPPSSGATTTQGSRPEHSSPFRPGDGRVQRGRRTWVYQYFRARRDEKKTKKLGFSWHGPYRGVGQLGENTYQIAIPNHPDRVVSVNVNHLKKFAGRWSRSFPNEILAGVER</sequence>
<dbReference type="AlphaFoldDB" id="A0A9W7CMQ5"/>
<evidence type="ECO:0000313" key="3">
    <source>
        <dbReference type="Proteomes" id="UP001165121"/>
    </source>
</evidence>
<dbReference type="Gene3D" id="3.30.420.10">
    <property type="entry name" value="Ribonuclease H-like superfamily/Ribonuclease H"/>
    <property type="match status" value="1"/>
</dbReference>
<evidence type="ECO:0000313" key="2">
    <source>
        <dbReference type="EMBL" id="GMF36067.1"/>
    </source>
</evidence>